<protein>
    <recommendedName>
        <fullName evidence="4 7">Flagellar hook-associated protein 1</fullName>
        <shortName evidence="7">HAP1</shortName>
    </recommendedName>
</protein>
<evidence type="ECO:0000259" key="9">
    <source>
        <dbReference type="Pfam" id="PF06429"/>
    </source>
</evidence>
<comment type="caution">
    <text evidence="12">The sequence shown here is derived from an EMBL/GenBank/DDBJ whole genome shotgun (WGS) entry which is preliminary data.</text>
</comment>
<comment type="similarity">
    <text evidence="3 7">Belongs to the flagella basal body rod proteins family.</text>
</comment>
<dbReference type="InterPro" id="IPR049119">
    <property type="entry name" value="FlgK_D2-like"/>
</dbReference>
<reference evidence="12 13" key="2">
    <citation type="journal article" date="2016" name="Microb. Ecol.">
        <title>Genome Characteristics of a Novel Type I Methanotroph (Sn10-6) Isolated from a Flooded Indian Rice Field.</title>
        <authorList>
            <person name="Rahalkar M.C."/>
            <person name="Pandit P.S."/>
            <person name="Dhakephalkar P.K."/>
            <person name="Pore S."/>
            <person name="Arora P."/>
            <person name="Kapse N."/>
        </authorList>
    </citation>
    <scope>NUCLEOTIDE SEQUENCE [LARGE SCALE GENOMIC DNA]</scope>
    <source>
        <strain evidence="12 13">Sn10-6</strain>
    </source>
</reference>
<keyword evidence="5 7" id="KW-0964">Secreted</keyword>
<proteinExistence type="inferred from homology"/>
<dbReference type="PATRIC" id="fig|1632867.3.peg.4915"/>
<dbReference type="EMBL" id="LAJX01000063">
    <property type="protein sequence ID" value="KJV07091.1"/>
    <property type="molecule type" value="Genomic_DNA"/>
</dbReference>
<feature type="domain" description="Flagellar hook-associated protein 1 D2-like" evidence="10">
    <location>
        <begin position="329"/>
        <end position="406"/>
    </location>
</feature>
<dbReference type="AlphaFoldDB" id="A0A0F3IK66"/>
<dbReference type="PANTHER" id="PTHR30033:SF1">
    <property type="entry name" value="FLAGELLAR HOOK-ASSOCIATED PROTEIN 1"/>
    <property type="match status" value="1"/>
</dbReference>
<keyword evidence="12" id="KW-0282">Flagellum</keyword>
<dbReference type="PRINTS" id="PR01005">
    <property type="entry name" value="FLGHOOKAP1"/>
</dbReference>
<evidence type="ECO:0000259" key="11">
    <source>
        <dbReference type="Pfam" id="PF22638"/>
    </source>
</evidence>
<evidence type="ECO:0000256" key="6">
    <source>
        <dbReference type="ARBA" id="ARBA00023143"/>
    </source>
</evidence>
<evidence type="ECO:0000256" key="2">
    <source>
        <dbReference type="ARBA" id="ARBA00004613"/>
    </source>
</evidence>
<dbReference type="GO" id="GO:0044780">
    <property type="term" value="P:bacterial-type flagellum assembly"/>
    <property type="evidence" value="ECO:0007669"/>
    <property type="project" value="InterPro"/>
</dbReference>
<evidence type="ECO:0000256" key="7">
    <source>
        <dbReference type="RuleBase" id="RU362065"/>
    </source>
</evidence>
<dbReference type="InterPro" id="IPR001444">
    <property type="entry name" value="Flag_bb_rod_N"/>
</dbReference>
<feature type="domain" description="Flagellar basal body rod protein N-terminal" evidence="8">
    <location>
        <begin position="7"/>
        <end position="34"/>
    </location>
</feature>
<dbReference type="PANTHER" id="PTHR30033">
    <property type="entry name" value="FLAGELLAR HOOK-ASSOCIATED PROTEIN 1"/>
    <property type="match status" value="1"/>
</dbReference>
<evidence type="ECO:0000313" key="13">
    <source>
        <dbReference type="Proteomes" id="UP000033684"/>
    </source>
</evidence>
<keyword evidence="12" id="KW-0966">Cell projection</keyword>
<evidence type="ECO:0000313" key="12">
    <source>
        <dbReference type="EMBL" id="KJV07091.1"/>
    </source>
</evidence>
<evidence type="ECO:0000259" key="8">
    <source>
        <dbReference type="Pfam" id="PF00460"/>
    </source>
</evidence>
<dbReference type="SUPFAM" id="SSF64518">
    <property type="entry name" value="Phase 1 flagellin"/>
    <property type="match status" value="1"/>
</dbReference>
<dbReference type="Pfam" id="PF21158">
    <property type="entry name" value="flgK_1st_1"/>
    <property type="match status" value="1"/>
</dbReference>
<sequence length="539" mass="56609">MASILGTALSGLSASQVALDTISHNIANVNTENYSRQSVLLDTRAAQYTGSGYVGQGVDIAAISRNYDQFINQHLTLTTSAYNEADTLYTLSAQVDSLLSGDSTSLSPTLTSFFSAVNEVADDPTSLPVRQVMLTEGKFLTQQFNSMVRQFSELRDQNNNQIDANLAQVNAYAQSIAEINAKLVQANDGATANDLLDQRDNLVAKIAEKVSVSSIVQKDGSLSVFIGSGQSLVLGNKAATLSLASSNTDVAHKNILLDGQDVTKQITGGDLAGQLRFRDEILDPAQQQIGLLAAGAAVTFNALHSGGYDLKGATGANFFNIAAPAVVNENTSQATITTSYSAQTIGQLSASDYRLNYDGSNFQLTRLSDNTTTSYSGAVPLTINGPGFDITISGTLAANDSFLIRPTYNAAGQIDTALSDPNTIAASASADTVPGDNTVALKLAALEHQEILLAGKATFNEVNGQLVSKVGTLTSSAKVNSSAQEAIFNQAKQTRENLSGVNLDEEAANLIRFQQSYQAAAQAINTASTIFDTLLGVLG</sequence>
<keyword evidence="13" id="KW-1185">Reference proteome</keyword>
<keyword evidence="12" id="KW-0969">Cilium</keyword>
<accession>A0A0F3IK66</accession>
<dbReference type="InterPro" id="IPR053927">
    <property type="entry name" value="FlgK_helical"/>
</dbReference>
<keyword evidence="6 7" id="KW-0975">Bacterial flagellum</keyword>
<reference evidence="13" key="1">
    <citation type="submission" date="2015-03" db="EMBL/GenBank/DDBJ databases">
        <title>Draft genome sequence of a novel methanotroph (Sn10-6) isolated from flooded ricefield rhizosphere in India.</title>
        <authorList>
            <person name="Pandit P.S."/>
            <person name="Pore S.D."/>
            <person name="Arora P."/>
            <person name="Kapse N.G."/>
            <person name="Dhakephalkar P.K."/>
            <person name="Rahalkar M.C."/>
        </authorList>
    </citation>
    <scope>NUCLEOTIDE SEQUENCE [LARGE SCALE GENOMIC DNA]</scope>
    <source>
        <strain evidence="13">Sn10-6</strain>
    </source>
</reference>
<name>A0A0F3IK66_9GAMM</name>
<dbReference type="InterPro" id="IPR010930">
    <property type="entry name" value="Flg_bb/hook_C_dom"/>
</dbReference>
<dbReference type="Pfam" id="PF22638">
    <property type="entry name" value="FlgK_D1"/>
    <property type="match status" value="1"/>
</dbReference>
<dbReference type="Pfam" id="PF06429">
    <property type="entry name" value="Flg_bbr_C"/>
    <property type="match status" value="1"/>
</dbReference>
<evidence type="ECO:0000256" key="5">
    <source>
        <dbReference type="ARBA" id="ARBA00022525"/>
    </source>
</evidence>
<dbReference type="InterPro" id="IPR002371">
    <property type="entry name" value="FlgK"/>
</dbReference>
<dbReference type="GO" id="GO:0005576">
    <property type="term" value="C:extracellular region"/>
    <property type="evidence" value="ECO:0007669"/>
    <property type="project" value="UniProtKB-SubCell"/>
</dbReference>
<evidence type="ECO:0000256" key="4">
    <source>
        <dbReference type="ARBA" id="ARBA00016244"/>
    </source>
</evidence>
<dbReference type="RefSeq" id="WP_045778705.1">
    <property type="nucleotide sequence ID" value="NZ_LAJX01000063.1"/>
</dbReference>
<gene>
    <name evidence="7" type="primary">flgK</name>
    <name evidence="12" type="ORF">VZ94_07140</name>
</gene>
<organism evidence="12 13">
    <name type="scientific">Methylocucumis oryzae</name>
    <dbReference type="NCBI Taxonomy" id="1632867"/>
    <lineage>
        <taxon>Bacteria</taxon>
        <taxon>Pseudomonadati</taxon>
        <taxon>Pseudomonadota</taxon>
        <taxon>Gammaproteobacteria</taxon>
        <taxon>Methylococcales</taxon>
        <taxon>Methylococcaceae</taxon>
        <taxon>Methylocucumis</taxon>
    </lineage>
</organism>
<dbReference type="GO" id="GO:0009424">
    <property type="term" value="C:bacterial-type flagellum hook"/>
    <property type="evidence" value="ECO:0007669"/>
    <property type="project" value="UniProtKB-UniRule"/>
</dbReference>
<evidence type="ECO:0000256" key="1">
    <source>
        <dbReference type="ARBA" id="ARBA00004365"/>
    </source>
</evidence>
<dbReference type="Pfam" id="PF00460">
    <property type="entry name" value="Flg_bb_rod"/>
    <property type="match status" value="1"/>
</dbReference>
<feature type="domain" description="Flagellar hook-associated protein FlgK helical" evidence="11">
    <location>
        <begin position="93"/>
        <end position="319"/>
    </location>
</feature>
<evidence type="ECO:0000256" key="3">
    <source>
        <dbReference type="ARBA" id="ARBA00009677"/>
    </source>
</evidence>
<comment type="subcellular location">
    <subcellularLocation>
        <location evidence="1 7">Bacterial flagellum</location>
    </subcellularLocation>
    <subcellularLocation>
        <location evidence="2 7">Secreted</location>
    </subcellularLocation>
</comment>
<dbReference type="OrthoDB" id="9802553at2"/>
<evidence type="ECO:0000259" key="10">
    <source>
        <dbReference type="Pfam" id="PF21158"/>
    </source>
</evidence>
<dbReference type="NCBIfam" id="TIGR02492">
    <property type="entry name" value="flgK_ends"/>
    <property type="match status" value="1"/>
</dbReference>
<dbReference type="GO" id="GO:0005198">
    <property type="term" value="F:structural molecule activity"/>
    <property type="evidence" value="ECO:0007669"/>
    <property type="project" value="UniProtKB-UniRule"/>
</dbReference>
<dbReference type="Proteomes" id="UP000033684">
    <property type="component" value="Unassembled WGS sequence"/>
</dbReference>
<feature type="domain" description="Flagellar basal-body/hook protein C-terminal" evidence="9">
    <location>
        <begin position="498"/>
        <end position="535"/>
    </location>
</feature>